<keyword evidence="3" id="KW-1185">Reference proteome</keyword>
<feature type="region of interest" description="Disordered" evidence="1">
    <location>
        <begin position="187"/>
        <end position="248"/>
    </location>
</feature>
<evidence type="ECO:0000313" key="2">
    <source>
        <dbReference type="EMBL" id="GAQ93059.1"/>
    </source>
</evidence>
<evidence type="ECO:0000256" key="1">
    <source>
        <dbReference type="SAM" id="MobiDB-lite"/>
    </source>
</evidence>
<reference evidence="2 3" key="1">
    <citation type="journal article" date="2014" name="Nat. Commun.">
        <title>Klebsormidium flaccidum genome reveals primary factors for plant terrestrial adaptation.</title>
        <authorList>
            <person name="Hori K."/>
            <person name="Maruyama F."/>
            <person name="Fujisawa T."/>
            <person name="Togashi T."/>
            <person name="Yamamoto N."/>
            <person name="Seo M."/>
            <person name="Sato S."/>
            <person name="Yamada T."/>
            <person name="Mori H."/>
            <person name="Tajima N."/>
            <person name="Moriyama T."/>
            <person name="Ikeuchi M."/>
            <person name="Watanabe M."/>
            <person name="Wada H."/>
            <person name="Kobayashi K."/>
            <person name="Saito M."/>
            <person name="Masuda T."/>
            <person name="Sasaki-Sekimoto Y."/>
            <person name="Mashiguchi K."/>
            <person name="Awai K."/>
            <person name="Shimojima M."/>
            <person name="Masuda S."/>
            <person name="Iwai M."/>
            <person name="Nobusawa T."/>
            <person name="Narise T."/>
            <person name="Kondo S."/>
            <person name="Saito H."/>
            <person name="Sato R."/>
            <person name="Murakawa M."/>
            <person name="Ihara Y."/>
            <person name="Oshima-Yamada Y."/>
            <person name="Ohtaka K."/>
            <person name="Satoh M."/>
            <person name="Sonobe K."/>
            <person name="Ishii M."/>
            <person name="Ohtani R."/>
            <person name="Kanamori-Sato M."/>
            <person name="Honoki R."/>
            <person name="Miyazaki D."/>
            <person name="Mochizuki H."/>
            <person name="Umetsu J."/>
            <person name="Higashi K."/>
            <person name="Shibata D."/>
            <person name="Kamiya Y."/>
            <person name="Sato N."/>
            <person name="Nakamura Y."/>
            <person name="Tabata S."/>
            <person name="Ida S."/>
            <person name="Kurokawa K."/>
            <person name="Ohta H."/>
        </authorList>
    </citation>
    <scope>NUCLEOTIDE SEQUENCE [LARGE SCALE GENOMIC DNA]</scope>
    <source>
        <strain evidence="2 3">NIES-2285</strain>
    </source>
</reference>
<dbReference type="EMBL" id="DF238225">
    <property type="protein sequence ID" value="GAQ93059.1"/>
    <property type="molecule type" value="Genomic_DNA"/>
</dbReference>
<protein>
    <submittedName>
        <fullName evidence="2">Uncharacterized protein</fullName>
    </submittedName>
</protein>
<organism evidence="2 3">
    <name type="scientific">Klebsormidium nitens</name>
    <name type="common">Green alga</name>
    <name type="synonym">Ulothrix nitens</name>
    <dbReference type="NCBI Taxonomy" id="105231"/>
    <lineage>
        <taxon>Eukaryota</taxon>
        <taxon>Viridiplantae</taxon>
        <taxon>Streptophyta</taxon>
        <taxon>Klebsormidiophyceae</taxon>
        <taxon>Klebsormidiales</taxon>
        <taxon>Klebsormidiaceae</taxon>
        <taxon>Klebsormidium</taxon>
    </lineage>
</organism>
<dbReference type="Proteomes" id="UP000054558">
    <property type="component" value="Unassembled WGS sequence"/>
</dbReference>
<evidence type="ECO:0000313" key="3">
    <source>
        <dbReference type="Proteomes" id="UP000054558"/>
    </source>
</evidence>
<feature type="compositionally biased region" description="Acidic residues" evidence="1">
    <location>
        <begin position="199"/>
        <end position="212"/>
    </location>
</feature>
<name>A0A1Y1IU09_KLENI</name>
<accession>A0A1Y1IU09</accession>
<gene>
    <name evidence="2" type="ORF">KFL_012760020</name>
</gene>
<sequence>MNPSNDPMEGANGTGKQFLRARPNATNAKASSFVAYKCSGMDERGFEAVGDKRKAHGWAMKEGRRIRKESTKNRELAEHGQIQADRADEEGAVRQARLATQAEQLVCLAGLPKCQSAVDVQTLYAGPSAFSPQTDRRKRLVDQLKRLKIVDGMKDITWSKKGQTIPVLWGLLCEKLQLGTVVMQASQAESGGQAGVAETELDPEIESEDDGGSEGRNDPVGSEDGEVGDREGVREEVPLAPIAERALSGDEEAFGPAVYEGGWEEAAFFLPDESPTPAERSHGFPEWGVEEPLPIAGDPSSLTDNEHGANLRRLSIFEEL</sequence>
<feature type="region of interest" description="Disordered" evidence="1">
    <location>
        <begin position="1"/>
        <end position="24"/>
    </location>
</feature>
<dbReference type="AlphaFoldDB" id="A0A1Y1IU09"/>
<proteinExistence type="predicted"/>
<feature type="compositionally biased region" description="Basic and acidic residues" evidence="1">
    <location>
        <begin position="227"/>
        <end position="237"/>
    </location>
</feature>
<feature type="region of interest" description="Disordered" evidence="1">
    <location>
        <begin position="273"/>
        <end position="306"/>
    </location>
</feature>